<name>A0A0C9WVV0_9AGAR</name>
<organism evidence="1 2">
    <name type="scientific">Laccaria amethystina LaAM-08-1</name>
    <dbReference type="NCBI Taxonomy" id="1095629"/>
    <lineage>
        <taxon>Eukaryota</taxon>
        <taxon>Fungi</taxon>
        <taxon>Dikarya</taxon>
        <taxon>Basidiomycota</taxon>
        <taxon>Agaricomycotina</taxon>
        <taxon>Agaricomycetes</taxon>
        <taxon>Agaricomycetidae</taxon>
        <taxon>Agaricales</taxon>
        <taxon>Agaricineae</taxon>
        <taxon>Hydnangiaceae</taxon>
        <taxon>Laccaria</taxon>
    </lineage>
</organism>
<protein>
    <submittedName>
        <fullName evidence="1">Uncharacterized protein</fullName>
    </submittedName>
</protein>
<dbReference type="Proteomes" id="UP000054477">
    <property type="component" value="Unassembled WGS sequence"/>
</dbReference>
<feature type="non-terminal residue" evidence="1">
    <location>
        <position position="1"/>
    </location>
</feature>
<dbReference type="HOGENOM" id="CLU_884423_0_0_1"/>
<dbReference type="OrthoDB" id="3063364at2759"/>
<proteinExistence type="predicted"/>
<reference evidence="2" key="2">
    <citation type="submission" date="2015-01" db="EMBL/GenBank/DDBJ databases">
        <title>Evolutionary Origins and Diversification of the Mycorrhizal Mutualists.</title>
        <authorList>
            <consortium name="DOE Joint Genome Institute"/>
            <consortium name="Mycorrhizal Genomics Consortium"/>
            <person name="Kohler A."/>
            <person name="Kuo A."/>
            <person name="Nagy L.G."/>
            <person name="Floudas D."/>
            <person name="Copeland A."/>
            <person name="Barry K.W."/>
            <person name="Cichocki N."/>
            <person name="Veneault-Fourrey C."/>
            <person name="LaButti K."/>
            <person name="Lindquist E.A."/>
            <person name="Lipzen A."/>
            <person name="Lundell T."/>
            <person name="Morin E."/>
            <person name="Murat C."/>
            <person name="Riley R."/>
            <person name="Ohm R."/>
            <person name="Sun H."/>
            <person name="Tunlid A."/>
            <person name="Henrissat B."/>
            <person name="Grigoriev I.V."/>
            <person name="Hibbett D.S."/>
            <person name="Martin F."/>
        </authorList>
    </citation>
    <scope>NUCLEOTIDE SEQUENCE [LARGE SCALE GENOMIC DNA]</scope>
    <source>
        <strain evidence="2">LaAM-08-1</strain>
    </source>
</reference>
<feature type="non-terminal residue" evidence="1">
    <location>
        <position position="315"/>
    </location>
</feature>
<gene>
    <name evidence="1" type="ORF">K443DRAFT_126800</name>
</gene>
<sequence length="315" mass="35606">IAENSGKERIYDFNKKCYQEMGMLNYVITSHVGQDGLPIIDLYDNIAHLSGIVHPSFAATYPDLVKSLSRAMYTYTMAVRQSRAVQEISQIPGPETPQVRVEIDANGYPILPLDLLTQVSIKIEWERIFAQYLTQHYVLASRRTLKTVPWAKLSDHLSRFIPPECVPPGTTHIRQPRNMNKETLENFLMHIINRQKTLPIEKVFYFSHWMNRNGEMCPAQYPQREQDTVVNVGTKTASKKRKKAVKAKKVLPTGTSNKIQAFQQLERIMPDPEVLQNQLVEISHGEMASLIAAGYPGVQPANGPAAGPPVYLVPQ</sequence>
<accession>A0A0C9WVV0</accession>
<keyword evidence="2" id="KW-1185">Reference proteome</keyword>
<evidence type="ECO:0000313" key="2">
    <source>
        <dbReference type="Proteomes" id="UP000054477"/>
    </source>
</evidence>
<reference evidence="1 2" key="1">
    <citation type="submission" date="2014-04" db="EMBL/GenBank/DDBJ databases">
        <authorList>
            <consortium name="DOE Joint Genome Institute"/>
            <person name="Kuo A."/>
            <person name="Kohler A."/>
            <person name="Nagy L.G."/>
            <person name="Floudas D."/>
            <person name="Copeland A."/>
            <person name="Barry K.W."/>
            <person name="Cichocki N."/>
            <person name="Veneault-Fourrey C."/>
            <person name="LaButti K."/>
            <person name="Lindquist E.A."/>
            <person name="Lipzen A."/>
            <person name="Lundell T."/>
            <person name="Morin E."/>
            <person name="Murat C."/>
            <person name="Sun H."/>
            <person name="Tunlid A."/>
            <person name="Henrissat B."/>
            <person name="Grigoriev I.V."/>
            <person name="Hibbett D.S."/>
            <person name="Martin F."/>
            <person name="Nordberg H.P."/>
            <person name="Cantor M.N."/>
            <person name="Hua S.X."/>
        </authorList>
    </citation>
    <scope>NUCLEOTIDE SEQUENCE [LARGE SCALE GENOMIC DNA]</scope>
    <source>
        <strain evidence="1 2">LaAM-08-1</strain>
    </source>
</reference>
<evidence type="ECO:0000313" key="1">
    <source>
        <dbReference type="EMBL" id="KIJ89371.1"/>
    </source>
</evidence>
<dbReference type="EMBL" id="KN839815">
    <property type="protein sequence ID" value="KIJ89371.1"/>
    <property type="molecule type" value="Genomic_DNA"/>
</dbReference>
<dbReference type="AlphaFoldDB" id="A0A0C9WVV0"/>